<gene>
    <name evidence="10" type="ORF">Tb11.01.0415</name>
</gene>
<dbReference type="PaxDb" id="5691-EAN79775"/>
<accession>Q384K6</accession>
<comment type="subcellular location">
    <subcellularLocation>
        <location evidence="1">Endomembrane system</location>
        <topology evidence="1">Multi-pass membrane protein</topology>
    </subcellularLocation>
</comment>
<dbReference type="PANTHER" id="PTHR12263">
    <property type="entry name" value="VACUOLAR ATP SYNTHASE SUBUNIT H"/>
    <property type="match status" value="1"/>
</dbReference>
<evidence type="ECO:0000256" key="6">
    <source>
        <dbReference type="ARBA" id="ARBA00022989"/>
    </source>
</evidence>
<keyword evidence="6 9" id="KW-1133">Transmembrane helix</keyword>
<evidence type="ECO:0000256" key="2">
    <source>
        <dbReference type="ARBA" id="ARBA00008328"/>
    </source>
</evidence>
<proteinExistence type="inferred from homology"/>
<dbReference type="Pfam" id="PF05493">
    <property type="entry name" value="ATP_synt_H"/>
    <property type="match status" value="1"/>
</dbReference>
<dbReference type="InterPro" id="IPR008389">
    <property type="entry name" value="ATPase_V0-cplx_e1/e2_su"/>
</dbReference>
<keyword evidence="5" id="KW-0375">Hydrogen ion transport</keyword>
<dbReference type="AlphaFoldDB" id="Q384K6"/>
<dbReference type="GO" id="GO:0055085">
    <property type="term" value="P:transmembrane transport"/>
    <property type="evidence" value="ECO:0000318"/>
    <property type="project" value="GO_Central"/>
</dbReference>
<dbReference type="PANTHER" id="PTHR12263:SF0">
    <property type="entry name" value="V-TYPE PROTON ATPASE SUBUNIT"/>
    <property type="match status" value="1"/>
</dbReference>
<dbReference type="STRING" id="185431.Q384K6"/>
<evidence type="ECO:0000256" key="3">
    <source>
        <dbReference type="ARBA" id="ARBA00022448"/>
    </source>
</evidence>
<dbReference type="InParanoid" id="Q384K6"/>
<dbReference type="GO" id="GO:0033179">
    <property type="term" value="C:proton-transporting V-type ATPase, V0 domain"/>
    <property type="evidence" value="ECO:0007669"/>
    <property type="project" value="InterPro"/>
</dbReference>
<keyword evidence="8 9" id="KW-0472">Membrane</keyword>
<dbReference type="RefSeq" id="XP_828887.1">
    <property type="nucleotide sequence ID" value="XM_823794.1"/>
</dbReference>
<evidence type="ECO:0000256" key="8">
    <source>
        <dbReference type="ARBA" id="ARBA00023136"/>
    </source>
</evidence>
<dbReference type="VEuPathDB" id="TriTrypDB:Tb927.11.8130"/>
<keyword evidence="3" id="KW-0813">Transport</keyword>
<evidence type="ECO:0000313" key="10">
    <source>
        <dbReference type="EMBL" id="EAN79775.1"/>
    </source>
</evidence>
<organism evidence="10 11">
    <name type="scientific">Trypanosoma brucei brucei (strain 927/4 GUTat10.1)</name>
    <dbReference type="NCBI Taxonomy" id="185431"/>
    <lineage>
        <taxon>Eukaryota</taxon>
        <taxon>Discoba</taxon>
        <taxon>Euglenozoa</taxon>
        <taxon>Kinetoplastea</taxon>
        <taxon>Metakinetoplastina</taxon>
        <taxon>Trypanosomatida</taxon>
        <taxon>Trypanosomatidae</taxon>
        <taxon>Trypanosoma</taxon>
    </lineage>
</organism>
<dbReference type="GO" id="GO:0005635">
    <property type="term" value="C:nuclear envelope"/>
    <property type="evidence" value="ECO:0000314"/>
    <property type="project" value="GeneDB"/>
</dbReference>
<dbReference type="EMBL" id="CH464491">
    <property type="protein sequence ID" value="EAN79775.1"/>
    <property type="molecule type" value="Genomic_DNA"/>
</dbReference>
<keyword evidence="7" id="KW-0406">Ion transport</keyword>
<comment type="similarity">
    <text evidence="2">Belongs to the V-ATPase e1/e2 subunit family.</text>
</comment>
<dbReference type="KEGG" id="tbr:Tb11.01.0415"/>
<reference evidence="10 11" key="2">
    <citation type="journal article" date="2005" name="Science">
        <title>The genome of the African trypanosome Trypanosoma brucei.</title>
        <authorList>
            <person name="Berriman M."/>
            <person name="Ghedin E."/>
            <person name="Hertz-Fowler C."/>
            <person name="Blandin G."/>
            <person name="Renauld H."/>
            <person name="Bartholomeu D.C."/>
            <person name="Lennard N.J."/>
            <person name="Caler E."/>
            <person name="Hamlin N.E."/>
            <person name="Haas B."/>
            <person name="Bohme U."/>
            <person name="Hannick L."/>
            <person name="Aslett M.A."/>
            <person name="Shallom J."/>
            <person name="Marcello L."/>
            <person name="Hou L."/>
            <person name="Wickstead B."/>
            <person name="Alsmark U.C."/>
            <person name="Arrowsmith C."/>
            <person name="Atkin R.J."/>
            <person name="Barron A.J."/>
            <person name="Bringaud F."/>
            <person name="Brooks K."/>
            <person name="Carrington M."/>
            <person name="Cherevach I."/>
            <person name="Chillingworth T.J."/>
            <person name="Churcher C."/>
            <person name="Clark L.N."/>
            <person name="Corton C.H."/>
            <person name="Cronin A."/>
            <person name="Davies R.M."/>
            <person name="Doggett J."/>
            <person name="Djikeng A."/>
            <person name="Feldblyum T."/>
            <person name="Field M.C."/>
            <person name="Fraser A."/>
            <person name="Goodhead I."/>
            <person name="Hance Z."/>
            <person name="Harper D."/>
            <person name="Harris B.R."/>
            <person name="Hauser H."/>
            <person name="Hostetler J."/>
            <person name="Ivens A."/>
            <person name="Jagels K."/>
            <person name="Johnson D."/>
            <person name="Johnson J."/>
            <person name="Jones K."/>
            <person name="Kerhornou A.X."/>
            <person name="Koo H."/>
            <person name="Larke N."/>
            <person name="Landfear S."/>
            <person name="Larkin C."/>
            <person name="Leech V."/>
            <person name="Line A."/>
            <person name="Lord A."/>
            <person name="Macleod A."/>
            <person name="Mooney P.J."/>
            <person name="Moule S."/>
            <person name="Martin D.M."/>
            <person name="Morgan G.W."/>
            <person name="Mungall K."/>
            <person name="Norbertczak H."/>
            <person name="Ormond D."/>
            <person name="Pai G."/>
            <person name="Peacock C.S."/>
            <person name="Peterson J."/>
            <person name="Quail M.A."/>
            <person name="Rabbinowitsch E."/>
            <person name="Rajandream M.A."/>
            <person name="Reitter C."/>
            <person name="Salzberg S.L."/>
            <person name="Sanders M."/>
            <person name="Schobel S."/>
            <person name="Sharp S."/>
            <person name="Simmonds M."/>
            <person name="Simpson A.J."/>
            <person name="Tallon L."/>
            <person name="Turner C.M."/>
            <person name="Tait A."/>
            <person name="Tivey A.R."/>
            <person name="Van Aken S."/>
            <person name="Walker D."/>
            <person name="Wanless D."/>
            <person name="Wang S."/>
            <person name="White B."/>
            <person name="White O."/>
            <person name="Whitehead S."/>
            <person name="Woodward J."/>
            <person name="Wortman J."/>
            <person name="Adams M.D."/>
            <person name="Embley T.M."/>
            <person name="Gull K."/>
            <person name="Ullu E."/>
            <person name="Barry J.D."/>
            <person name="Fairlamb A.H."/>
            <person name="Opperdoes F."/>
            <person name="Barrell B.G."/>
            <person name="Donelson J.E."/>
            <person name="Hall N."/>
            <person name="Fraser C.M."/>
            <person name="Melville S.E."/>
            <person name="El-Sayed N.M."/>
        </authorList>
    </citation>
    <scope>NUCLEOTIDE SEQUENCE [LARGE SCALE GENOMIC DNA]</scope>
    <source>
        <strain evidence="10 11">927/4 GUTat10.1</strain>
    </source>
</reference>
<feature type="transmembrane region" description="Helical" evidence="9">
    <location>
        <begin position="6"/>
        <end position="24"/>
    </location>
</feature>
<sequence>MDFLFGTMFFAATGALGVFFTPFLTRDLVGLVRILCVTAAFCCWLSWALIYLSQVHPLLIPTRNIKKE</sequence>
<evidence type="ECO:0000256" key="9">
    <source>
        <dbReference type="SAM" id="Phobius"/>
    </source>
</evidence>
<dbReference type="GeneID" id="3665212"/>
<evidence type="ECO:0000256" key="4">
    <source>
        <dbReference type="ARBA" id="ARBA00022692"/>
    </source>
</evidence>
<dbReference type="GO" id="GO:0005783">
    <property type="term" value="C:endoplasmic reticulum"/>
    <property type="evidence" value="ECO:0000314"/>
    <property type="project" value="GeneDB"/>
</dbReference>
<dbReference type="OrthoDB" id="1508846at2759"/>
<name>Q384K6_TRYB2</name>
<reference evidence="10 11" key="1">
    <citation type="journal article" date="2005" name="Science">
        <title>Comparative genomics of trypanosomatid parasitic protozoa.</title>
        <authorList>
            <person name="El-Sayed N.M."/>
            <person name="Myler P.J."/>
            <person name="Blandin G."/>
            <person name="Berriman M."/>
            <person name="Crabtree J."/>
            <person name="Aggarwal G."/>
            <person name="Caler E."/>
            <person name="Renauld H."/>
            <person name="Worthey E.A."/>
            <person name="Hertz-Fowler C."/>
            <person name="Ghedin E."/>
            <person name="Peacock C."/>
            <person name="Bartholomeu D.C."/>
            <person name="Haas B.J."/>
            <person name="Tran A.N."/>
            <person name="Wortman J.R."/>
            <person name="Alsmark U.C."/>
            <person name="Angiuoli S."/>
            <person name="Anupama A."/>
            <person name="Badger J."/>
            <person name="Bringaud F."/>
            <person name="Cadag E."/>
            <person name="Carlton J.M."/>
            <person name="Cerqueira G.C."/>
            <person name="Creasy T."/>
            <person name="Delcher A.L."/>
            <person name="Djikeng A."/>
            <person name="Embley T.M."/>
            <person name="Hauser C."/>
            <person name="Ivens A.C."/>
            <person name="Kummerfeld S.K."/>
            <person name="Pereira-Leal J.B."/>
            <person name="Nilsson D."/>
            <person name="Peterson J."/>
            <person name="Salzberg S.L."/>
            <person name="Shallom J."/>
            <person name="Silva J.C."/>
            <person name="Sundaram J."/>
            <person name="Westenberger S."/>
            <person name="White O."/>
            <person name="Melville S.E."/>
            <person name="Donelson J.E."/>
            <person name="Andersson B."/>
            <person name="Stuart K.D."/>
            <person name="Hall N."/>
        </authorList>
    </citation>
    <scope>NUCLEOTIDE SEQUENCE [LARGE SCALE GENOMIC DNA]</scope>
    <source>
        <strain evidence="10 11">927/4 GUTat10.1</strain>
    </source>
</reference>
<evidence type="ECO:0000256" key="7">
    <source>
        <dbReference type="ARBA" id="ARBA00023065"/>
    </source>
</evidence>
<evidence type="ECO:0000313" key="11">
    <source>
        <dbReference type="Proteomes" id="UP000008524"/>
    </source>
</evidence>
<evidence type="ECO:0000256" key="1">
    <source>
        <dbReference type="ARBA" id="ARBA00004127"/>
    </source>
</evidence>
<dbReference type="GO" id="GO:0046961">
    <property type="term" value="F:proton-transporting ATPase activity, rotational mechanism"/>
    <property type="evidence" value="ECO:0007669"/>
    <property type="project" value="InterPro"/>
</dbReference>
<keyword evidence="11" id="KW-1185">Reference proteome</keyword>
<dbReference type="GO" id="GO:0005737">
    <property type="term" value="C:cytoplasm"/>
    <property type="evidence" value="ECO:0006056"/>
    <property type="project" value="Others"/>
</dbReference>
<feature type="transmembrane region" description="Helical" evidence="9">
    <location>
        <begin position="31"/>
        <end position="52"/>
    </location>
</feature>
<evidence type="ECO:0000256" key="5">
    <source>
        <dbReference type="ARBA" id="ARBA00022781"/>
    </source>
</evidence>
<dbReference type="Proteomes" id="UP000008524">
    <property type="component" value="Chromosome 11"/>
</dbReference>
<keyword evidence="4 9" id="KW-0812">Transmembrane</keyword>
<protein>
    <submittedName>
        <fullName evidence="10">Uncharacterized protein</fullName>
    </submittedName>
</protein>